<accession>A0A2P6SFP4</accession>
<dbReference type="Proteomes" id="UP000238479">
    <property type="component" value="Chromosome 1"/>
</dbReference>
<feature type="compositionally biased region" description="Acidic residues" evidence="2">
    <location>
        <begin position="38"/>
        <end position="58"/>
    </location>
</feature>
<dbReference type="AlphaFoldDB" id="A0A2P6SFP4"/>
<evidence type="ECO:0000313" key="5">
    <source>
        <dbReference type="Proteomes" id="UP000238479"/>
    </source>
</evidence>
<sequence>MEKHKCKLCMRSFSNGRALGGHMRSHMMNLPIHQNPEGGEEEEEEEAPHDQMLIDEIDSVSASSSDDDDDEEEEQGEGEEEEEEDEEGLYYGLRENPKRSIRLVDHEFSFAVDAGSVVLQDRESETESSKNPTRRRSKRTRKSAMFDHHHHHDDHQQHQHQLHNQYHQHDPKLNQHHLEAFKKIKLKNKIDSCANNVEPEPVSSISDATTEEDVAFCLMMLSRDKWKKQDKQQDDQDEDAEVELYRSLDDSDESEEQLIKFQRTKSSRGKYKCETCKKVFKSYQALGGHRASHKKIKAAAAAAANPNPNRIVYEPEPDPKINHNAGSSSFAKTHQCPVCFRVFSSGQALGGHKRSHVTGSAAINNTHHYTPPVKSLAKIGDNMIDLNLPAPVDDDEMSQIEISAVSDAEFVNPIRR</sequence>
<dbReference type="OrthoDB" id="9411774at2759"/>
<keyword evidence="1" id="KW-0862">Zinc</keyword>
<name>A0A2P6SFP4_ROSCH</name>
<dbReference type="GO" id="GO:0006355">
    <property type="term" value="P:regulation of DNA-templated transcription"/>
    <property type="evidence" value="ECO:0007669"/>
    <property type="project" value="InterPro"/>
</dbReference>
<dbReference type="OMA" id="SGHECPI"/>
<gene>
    <name evidence="4" type="ORF">RchiOBHm_Chr1g0348921</name>
</gene>
<keyword evidence="5" id="KW-1185">Reference proteome</keyword>
<dbReference type="PROSITE" id="PS00028">
    <property type="entry name" value="ZINC_FINGER_C2H2_1"/>
    <property type="match status" value="3"/>
</dbReference>
<feature type="region of interest" description="Disordered" evidence="2">
    <location>
        <begin position="29"/>
        <end position="90"/>
    </location>
</feature>
<dbReference type="Gramene" id="PRQ57490">
    <property type="protein sequence ID" value="PRQ57490"/>
    <property type="gene ID" value="RchiOBHm_Chr1g0348921"/>
</dbReference>
<feature type="domain" description="C2H2-type" evidence="3">
    <location>
        <begin position="271"/>
        <end position="298"/>
    </location>
</feature>
<feature type="domain" description="C2H2-type" evidence="3">
    <location>
        <begin position="4"/>
        <end position="31"/>
    </location>
</feature>
<reference evidence="4 5" key="1">
    <citation type="journal article" date="2018" name="Nat. Genet.">
        <title>The Rosa genome provides new insights in the design of modern roses.</title>
        <authorList>
            <person name="Bendahmane M."/>
        </authorList>
    </citation>
    <scope>NUCLEOTIDE SEQUENCE [LARGE SCALE GENOMIC DNA]</scope>
    <source>
        <strain evidence="5">cv. Old Blush</strain>
    </source>
</reference>
<dbReference type="SMART" id="SM00355">
    <property type="entry name" value="ZnF_C2H2"/>
    <property type="match status" value="3"/>
</dbReference>
<dbReference type="GO" id="GO:0008270">
    <property type="term" value="F:zinc ion binding"/>
    <property type="evidence" value="ECO:0007669"/>
    <property type="project" value="UniProtKB-KW"/>
</dbReference>
<dbReference type="PANTHER" id="PTHR46326:SF2">
    <property type="entry name" value="ZINC FINGER PROTEIN ZAT1-RELATED"/>
    <property type="match status" value="1"/>
</dbReference>
<evidence type="ECO:0000256" key="1">
    <source>
        <dbReference type="PROSITE-ProRule" id="PRU00042"/>
    </source>
</evidence>
<dbReference type="STRING" id="74649.A0A2P6SFP4"/>
<dbReference type="SUPFAM" id="SSF57667">
    <property type="entry name" value="beta-beta-alpha zinc fingers"/>
    <property type="match status" value="2"/>
</dbReference>
<keyword evidence="1" id="KW-0479">Metal-binding</keyword>
<feature type="region of interest" description="Disordered" evidence="2">
    <location>
        <begin position="120"/>
        <end position="164"/>
    </location>
</feature>
<dbReference type="PROSITE" id="PS50157">
    <property type="entry name" value="ZINC_FINGER_C2H2_2"/>
    <property type="match status" value="3"/>
</dbReference>
<dbReference type="InterPro" id="IPR036236">
    <property type="entry name" value="Znf_C2H2_sf"/>
</dbReference>
<proteinExistence type="predicted"/>
<feature type="compositionally biased region" description="Basic residues" evidence="2">
    <location>
        <begin position="132"/>
        <end position="152"/>
    </location>
</feature>
<dbReference type="InterPro" id="IPR013087">
    <property type="entry name" value="Znf_C2H2_type"/>
</dbReference>
<dbReference type="EMBL" id="PDCK01000039">
    <property type="protein sequence ID" value="PRQ57490.1"/>
    <property type="molecule type" value="Genomic_DNA"/>
</dbReference>
<feature type="domain" description="C2H2-type" evidence="3">
    <location>
        <begin position="334"/>
        <end position="361"/>
    </location>
</feature>
<dbReference type="PANTHER" id="PTHR46326">
    <property type="entry name" value="ZINC FINGER PROTEIN ZAT1-RELATED"/>
    <property type="match status" value="1"/>
</dbReference>
<dbReference type="Gene3D" id="3.30.160.60">
    <property type="entry name" value="Classic Zinc Finger"/>
    <property type="match status" value="1"/>
</dbReference>
<evidence type="ECO:0000259" key="3">
    <source>
        <dbReference type="PROSITE" id="PS50157"/>
    </source>
</evidence>
<organism evidence="4 5">
    <name type="scientific">Rosa chinensis</name>
    <name type="common">China rose</name>
    <dbReference type="NCBI Taxonomy" id="74649"/>
    <lineage>
        <taxon>Eukaryota</taxon>
        <taxon>Viridiplantae</taxon>
        <taxon>Streptophyta</taxon>
        <taxon>Embryophyta</taxon>
        <taxon>Tracheophyta</taxon>
        <taxon>Spermatophyta</taxon>
        <taxon>Magnoliopsida</taxon>
        <taxon>eudicotyledons</taxon>
        <taxon>Gunneridae</taxon>
        <taxon>Pentapetalae</taxon>
        <taxon>rosids</taxon>
        <taxon>fabids</taxon>
        <taxon>Rosales</taxon>
        <taxon>Rosaceae</taxon>
        <taxon>Rosoideae</taxon>
        <taxon>Rosoideae incertae sedis</taxon>
        <taxon>Rosa</taxon>
    </lineage>
</organism>
<evidence type="ECO:0000256" key="2">
    <source>
        <dbReference type="SAM" id="MobiDB-lite"/>
    </source>
</evidence>
<evidence type="ECO:0000313" key="4">
    <source>
        <dbReference type="EMBL" id="PRQ57490.1"/>
    </source>
</evidence>
<dbReference type="InterPro" id="IPR044303">
    <property type="entry name" value="ZAT1/4/9"/>
</dbReference>
<keyword evidence="1" id="KW-0863">Zinc-finger</keyword>
<feature type="compositionally biased region" description="Acidic residues" evidence="2">
    <location>
        <begin position="65"/>
        <end position="88"/>
    </location>
</feature>
<comment type="caution">
    <text evidence="4">The sequence shown here is derived from an EMBL/GenBank/DDBJ whole genome shotgun (WGS) entry which is preliminary data.</text>
</comment>
<dbReference type="Pfam" id="PF13912">
    <property type="entry name" value="zf-C2H2_6"/>
    <property type="match status" value="3"/>
</dbReference>
<protein>
    <submittedName>
        <fullName evidence="4">Putative transcription factor C2H2 family</fullName>
    </submittedName>
</protein>